<accession>A0AAV5G6U9</accession>
<dbReference type="SMART" id="SM00751">
    <property type="entry name" value="BSD"/>
    <property type="match status" value="1"/>
</dbReference>
<organism evidence="3 4">
    <name type="scientific">Rhodotorula paludigena</name>
    <dbReference type="NCBI Taxonomy" id="86838"/>
    <lineage>
        <taxon>Eukaryota</taxon>
        <taxon>Fungi</taxon>
        <taxon>Dikarya</taxon>
        <taxon>Basidiomycota</taxon>
        <taxon>Pucciniomycotina</taxon>
        <taxon>Microbotryomycetes</taxon>
        <taxon>Sporidiobolales</taxon>
        <taxon>Sporidiobolaceae</taxon>
        <taxon>Rhodotorula</taxon>
    </lineage>
</organism>
<evidence type="ECO:0000256" key="1">
    <source>
        <dbReference type="SAM" id="MobiDB-lite"/>
    </source>
</evidence>
<feature type="compositionally biased region" description="Low complexity" evidence="1">
    <location>
        <begin position="451"/>
        <end position="470"/>
    </location>
</feature>
<feature type="compositionally biased region" description="Pro residues" evidence="1">
    <location>
        <begin position="441"/>
        <end position="450"/>
    </location>
</feature>
<comment type="caution">
    <text evidence="3">The sequence shown here is derived from an EMBL/GenBank/DDBJ whole genome shotgun (WGS) entry which is preliminary data.</text>
</comment>
<dbReference type="AlphaFoldDB" id="A0AAV5G6U9"/>
<feature type="compositionally biased region" description="Acidic residues" evidence="1">
    <location>
        <begin position="380"/>
        <end position="392"/>
    </location>
</feature>
<dbReference type="Gene3D" id="1.10.3970.10">
    <property type="entry name" value="BSD domain"/>
    <property type="match status" value="1"/>
</dbReference>
<feature type="compositionally biased region" description="Basic and acidic residues" evidence="1">
    <location>
        <begin position="519"/>
        <end position="530"/>
    </location>
</feature>
<feature type="region of interest" description="Disordered" evidence="1">
    <location>
        <begin position="131"/>
        <end position="156"/>
    </location>
</feature>
<dbReference type="Pfam" id="PF03909">
    <property type="entry name" value="BSD"/>
    <property type="match status" value="1"/>
</dbReference>
<evidence type="ECO:0000313" key="3">
    <source>
        <dbReference type="EMBL" id="GJN88276.1"/>
    </source>
</evidence>
<dbReference type="InterPro" id="IPR005607">
    <property type="entry name" value="BSD_dom"/>
</dbReference>
<name>A0AAV5G6U9_9BASI</name>
<feature type="region of interest" description="Disordered" evidence="1">
    <location>
        <begin position="1"/>
        <end position="39"/>
    </location>
</feature>
<feature type="compositionally biased region" description="Acidic residues" evidence="1">
    <location>
        <begin position="531"/>
        <end position="542"/>
    </location>
</feature>
<dbReference type="PANTHER" id="PTHR16019">
    <property type="entry name" value="SYNAPSE-ASSOCIATED PROTEIN"/>
    <property type="match status" value="1"/>
</dbReference>
<dbReference type="PROSITE" id="PS50858">
    <property type="entry name" value="BSD"/>
    <property type="match status" value="1"/>
</dbReference>
<sequence>MESLGGFVSTPIATPPRSQTPVQGATPAHAPADAQRPPLALDKEVQNVVSGFSSFWGRVKKQGTAALQTAEKQLDSARADLTPLISQARAGLDQLGEQTRAEIQRLSETPAAQNQGVVIGADGMPVILDDVPPARVDKGKGVDREGGDSHEHQETPAAAASAFFASLAKNQNVKDLSRNLTSLQSNLSTNLHQLQSQLSHLDLSEGQKVAENYLHKGEHWFQEFSAEVGKLAKDAVKVVPPGAGAGAGMTPVRASLDKAGGGLSRREQLVYKLRSEPSVFLVDPATPPSAAGAPDSREAFAQYLASVQQTHGSFESESFAALVQRELVEGGETLRKTRDELVPAQLSDEAFWTRYFWRRQQIEDEEERRKKVLQVAEQDDDDFSWDMDDEDGASSAASPRIPPAATSPAAVPAASLDAAVASTTTPAEPSAPDTPKAPDAPTFPPAPPAAANPAPAAASATDTPASPAVAVEHPSPSASDDQQRSPRASSDGTGSYDLSGNPSGDEGGASPEVPQRAAVKQDTKKAPEPKTEEEDDDDSDWE</sequence>
<evidence type="ECO:0000259" key="2">
    <source>
        <dbReference type="PROSITE" id="PS50858"/>
    </source>
</evidence>
<dbReference type="SUPFAM" id="SSF140383">
    <property type="entry name" value="BSD domain-like"/>
    <property type="match status" value="1"/>
</dbReference>
<dbReference type="InterPro" id="IPR051494">
    <property type="entry name" value="BSD_domain-containing"/>
</dbReference>
<dbReference type="EMBL" id="BQKY01000002">
    <property type="protein sequence ID" value="GJN88276.1"/>
    <property type="molecule type" value="Genomic_DNA"/>
</dbReference>
<reference evidence="3 4" key="1">
    <citation type="submission" date="2021-12" db="EMBL/GenBank/DDBJ databases">
        <title>High titer production of polyol ester of fatty acids by Rhodotorula paludigena BS15 towards product separation-free biomass refinery.</title>
        <authorList>
            <person name="Mano J."/>
            <person name="Ono H."/>
            <person name="Tanaka T."/>
            <person name="Naito K."/>
            <person name="Sushida H."/>
            <person name="Ike M."/>
            <person name="Tokuyasu K."/>
            <person name="Kitaoka M."/>
        </authorList>
    </citation>
    <scope>NUCLEOTIDE SEQUENCE [LARGE SCALE GENOMIC DNA]</scope>
    <source>
        <strain evidence="3 4">BS15</strain>
    </source>
</reference>
<feature type="compositionally biased region" description="Basic and acidic residues" evidence="1">
    <location>
        <begin position="135"/>
        <end position="154"/>
    </location>
</feature>
<feature type="compositionally biased region" description="Low complexity" evidence="1">
    <location>
        <begin position="393"/>
        <end position="440"/>
    </location>
</feature>
<proteinExistence type="predicted"/>
<dbReference type="GO" id="GO:0005737">
    <property type="term" value="C:cytoplasm"/>
    <property type="evidence" value="ECO:0007669"/>
    <property type="project" value="TreeGrafter"/>
</dbReference>
<dbReference type="Proteomes" id="UP001342314">
    <property type="component" value="Unassembled WGS sequence"/>
</dbReference>
<evidence type="ECO:0000313" key="4">
    <source>
        <dbReference type="Proteomes" id="UP001342314"/>
    </source>
</evidence>
<feature type="region of interest" description="Disordered" evidence="1">
    <location>
        <begin position="380"/>
        <end position="542"/>
    </location>
</feature>
<dbReference type="InterPro" id="IPR035925">
    <property type="entry name" value="BSD_dom_sf"/>
</dbReference>
<feature type="compositionally biased region" description="Polar residues" evidence="1">
    <location>
        <begin position="476"/>
        <end position="502"/>
    </location>
</feature>
<protein>
    <recommendedName>
        <fullName evidence="2">BSD domain-containing protein</fullName>
    </recommendedName>
</protein>
<dbReference type="PANTHER" id="PTHR16019:SF5">
    <property type="entry name" value="BSD DOMAIN-CONTAINING PROTEIN 1"/>
    <property type="match status" value="1"/>
</dbReference>
<gene>
    <name evidence="3" type="ORF">Rhopal_001241-T1</name>
</gene>
<keyword evidence="4" id="KW-1185">Reference proteome</keyword>
<feature type="domain" description="BSD" evidence="2">
    <location>
        <begin position="310"/>
        <end position="363"/>
    </location>
</feature>